<sequence length="249" mass="27393">MSHRLRTAMLRAQLDAAGLAAAAGVDVKTVNRWLAGRVPHQRTRLTVADLLGETEAALWPQARPDLAAGAEATAEVVGAWAHRADIPQSLWTSLLSGATERIDILGYAYPFVLELLPDTMQRLTDKAAAGARIRLAFADPDSTHVAERDALEQIGGTLPGRIRNALNFCEPLHSVDGIEIGLHTVHLYNSVFRFDNQMILTPHLYRARGYQHPALHLRELSPYGIFASFADQFEQVWQTTTAYPPEPAS</sequence>
<dbReference type="GO" id="GO:0003677">
    <property type="term" value="F:DNA binding"/>
    <property type="evidence" value="ECO:0007669"/>
    <property type="project" value="InterPro"/>
</dbReference>
<dbReference type="AlphaFoldDB" id="A0A919NEJ4"/>
<comment type="caution">
    <text evidence="2">The sequence shown here is derived from an EMBL/GenBank/DDBJ whole genome shotgun (WGS) entry which is preliminary data.</text>
</comment>
<dbReference type="SUPFAM" id="SSF47413">
    <property type="entry name" value="lambda repressor-like DNA-binding domains"/>
    <property type="match status" value="1"/>
</dbReference>
<name>A0A919NEJ4_9ACTN</name>
<dbReference type="PROSITE" id="PS50943">
    <property type="entry name" value="HTH_CROC1"/>
    <property type="match status" value="1"/>
</dbReference>
<accession>A0A919NEJ4</accession>
<organism evidence="2 3">
    <name type="scientific">Actinoplanes siamensis</name>
    <dbReference type="NCBI Taxonomy" id="1223317"/>
    <lineage>
        <taxon>Bacteria</taxon>
        <taxon>Bacillati</taxon>
        <taxon>Actinomycetota</taxon>
        <taxon>Actinomycetes</taxon>
        <taxon>Micromonosporales</taxon>
        <taxon>Micromonosporaceae</taxon>
        <taxon>Actinoplanes</taxon>
    </lineage>
</organism>
<dbReference type="Proteomes" id="UP000629619">
    <property type="component" value="Unassembled WGS sequence"/>
</dbReference>
<feature type="domain" description="HTH cro/C1-type" evidence="1">
    <location>
        <begin position="5"/>
        <end position="58"/>
    </location>
</feature>
<evidence type="ECO:0000313" key="3">
    <source>
        <dbReference type="Proteomes" id="UP000629619"/>
    </source>
</evidence>
<evidence type="ECO:0000313" key="2">
    <source>
        <dbReference type="EMBL" id="GIF09829.1"/>
    </source>
</evidence>
<dbReference type="InterPro" id="IPR001387">
    <property type="entry name" value="Cro/C1-type_HTH"/>
</dbReference>
<gene>
    <name evidence="2" type="ORF">Asi03nite_73670</name>
</gene>
<protein>
    <submittedName>
        <fullName evidence="2">Transcriptional regulator</fullName>
    </submittedName>
</protein>
<keyword evidence="3" id="KW-1185">Reference proteome</keyword>
<dbReference type="EMBL" id="BOMW01000104">
    <property type="protein sequence ID" value="GIF09829.1"/>
    <property type="molecule type" value="Genomic_DNA"/>
</dbReference>
<dbReference type="InterPro" id="IPR010982">
    <property type="entry name" value="Lambda_DNA-bd_dom_sf"/>
</dbReference>
<evidence type="ECO:0000259" key="1">
    <source>
        <dbReference type="PROSITE" id="PS50943"/>
    </source>
</evidence>
<proteinExistence type="predicted"/>
<reference evidence="2" key="1">
    <citation type="submission" date="2021-01" db="EMBL/GenBank/DDBJ databases">
        <title>Whole genome shotgun sequence of Actinoplanes siamensis NBRC 109076.</title>
        <authorList>
            <person name="Komaki H."/>
            <person name="Tamura T."/>
        </authorList>
    </citation>
    <scope>NUCLEOTIDE SEQUENCE</scope>
    <source>
        <strain evidence="2">NBRC 109076</strain>
    </source>
</reference>